<evidence type="ECO:0008006" key="4">
    <source>
        <dbReference type="Google" id="ProtNLM"/>
    </source>
</evidence>
<name>A0AAV2HFS1_LYMST</name>
<keyword evidence="3" id="KW-1185">Reference proteome</keyword>
<feature type="compositionally biased region" description="Polar residues" evidence="1">
    <location>
        <begin position="110"/>
        <end position="119"/>
    </location>
</feature>
<sequence length="309" mass="34154">MKTSGTIEKHRCYQRKPGNPTTKVSQASDQPQPANSGNKIKQGRCLIDHQPLSHGIPKGQGQPVSHGQTMDQGQPMSYGQPMSHGRPMSHGHTMGQGQPISYGQPISHCQPMTQGQSVGHGQPVGHLQPTSVTQLTSRDLTTDGATSTDGDQPGHEICDLKMLPLPGAELRICIDEALSATEDAYTSSFYYTHRLACKVQLHVRFLKDGHLAVHVAVVKGELDGLHKWPVEFSGNGYIFNTSTGFSELWTIRSKKLDKPETEAILEAEVCLKTASNTISNIEYTKLKDMRYQYNGYFRFLWDLKAKEPI</sequence>
<evidence type="ECO:0000313" key="2">
    <source>
        <dbReference type="EMBL" id="CAL1532818.1"/>
    </source>
</evidence>
<accession>A0AAV2HFS1</accession>
<feature type="compositionally biased region" description="Polar residues" evidence="1">
    <location>
        <begin position="62"/>
        <end position="77"/>
    </location>
</feature>
<dbReference type="AlphaFoldDB" id="A0AAV2HFS1"/>
<gene>
    <name evidence="2" type="ORF">GSLYS_00006836001</name>
</gene>
<dbReference type="InterPro" id="IPR008974">
    <property type="entry name" value="TRAF-like"/>
</dbReference>
<dbReference type="Gene3D" id="2.60.210.10">
    <property type="entry name" value="Apoptosis, Tumor Necrosis Factor Receptor Associated Protein 2, Chain A"/>
    <property type="match status" value="1"/>
</dbReference>
<feature type="region of interest" description="Disordered" evidence="1">
    <location>
        <begin position="1"/>
        <end position="154"/>
    </location>
</feature>
<proteinExistence type="predicted"/>
<comment type="caution">
    <text evidence="2">The sequence shown here is derived from an EMBL/GenBank/DDBJ whole genome shotgun (WGS) entry which is preliminary data.</text>
</comment>
<feature type="compositionally biased region" description="Polar residues" evidence="1">
    <location>
        <begin position="128"/>
        <end position="150"/>
    </location>
</feature>
<feature type="compositionally biased region" description="Polar residues" evidence="1">
    <location>
        <begin position="19"/>
        <end position="39"/>
    </location>
</feature>
<reference evidence="2 3" key="1">
    <citation type="submission" date="2024-04" db="EMBL/GenBank/DDBJ databases">
        <authorList>
            <consortium name="Genoscope - CEA"/>
            <person name="William W."/>
        </authorList>
    </citation>
    <scope>NUCLEOTIDE SEQUENCE [LARGE SCALE GENOMIC DNA]</scope>
</reference>
<organism evidence="2 3">
    <name type="scientific">Lymnaea stagnalis</name>
    <name type="common">Great pond snail</name>
    <name type="synonym">Helix stagnalis</name>
    <dbReference type="NCBI Taxonomy" id="6523"/>
    <lineage>
        <taxon>Eukaryota</taxon>
        <taxon>Metazoa</taxon>
        <taxon>Spiralia</taxon>
        <taxon>Lophotrochozoa</taxon>
        <taxon>Mollusca</taxon>
        <taxon>Gastropoda</taxon>
        <taxon>Heterobranchia</taxon>
        <taxon>Euthyneura</taxon>
        <taxon>Panpulmonata</taxon>
        <taxon>Hygrophila</taxon>
        <taxon>Lymnaeoidea</taxon>
        <taxon>Lymnaeidae</taxon>
        <taxon>Lymnaea</taxon>
    </lineage>
</organism>
<dbReference type="Proteomes" id="UP001497497">
    <property type="component" value="Unassembled WGS sequence"/>
</dbReference>
<protein>
    <recommendedName>
        <fullName evidence="4">MATH domain-containing protein</fullName>
    </recommendedName>
</protein>
<dbReference type="EMBL" id="CAXITT010000125">
    <property type="protein sequence ID" value="CAL1532818.1"/>
    <property type="molecule type" value="Genomic_DNA"/>
</dbReference>
<evidence type="ECO:0000256" key="1">
    <source>
        <dbReference type="SAM" id="MobiDB-lite"/>
    </source>
</evidence>
<evidence type="ECO:0000313" key="3">
    <source>
        <dbReference type="Proteomes" id="UP001497497"/>
    </source>
</evidence>